<feature type="compositionally biased region" description="Low complexity" evidence="1">
    <location>
        <begin position="405"/>
        <end position="414"/>
    </location>
</feature>
<proteinExistence type="predicted"/>
<dbReference type="InterPro" id="IPR011021">
    <property type="entry name" value="Arrestin-like_N"/>
</dbReference>
<dbReference type="GO" id="GO:0005886">
    <property type="term" value="C:plasma membrane"/>
    <property type="evidence" value="ECO:0007669"/>
    <property type="project" value="TreeGrafter"/>
</dbReference>
<name>A0A4C2EAI7_9SACH</name>
<dbReference type="InterPro" id="IPR011022">
    <property type="entry name" value="Arrestin_C-like"/>
</dbReference>
<feature type="compositionally biased region" description="Low complexity" evidence="1">
    <location>
        <begin position="703"/>
        <end position="716"/>
    </location>
</feature>
<dbReference type="PANTHER" id="PTHR11188">
    <property type="entry name" value="ARRESTIN DOMAIN CONTAINING PROTEIN"/>
    <property type="match status" value="1"/>
</dbReference>
<dbReference type="InterPro" id="IPR050357">
    <property type="entry name" value="Arrestin_domain-protein"/>
</dbReference>
<dbReference type="OrthoDB" id="2333384at2759"/>
<feature type="compositionally biased region" description="Low complexity" evidence="1">
    <location>
        <begin position="554"/>
        <end position="576"/>
    </location>
</feature>
<evidence type="ECO:0000256" key="1">
    <source>
        <dbReference type="SAM" id="MobiDB-lite"/>
    </source>
</evidence>
<evidence type="ECO:0000313" key="3">
    <source>
        <dbReference type="EMBL" id="GCF01195.1"/>
    </source>
</evidence>
<dbReference type="Pfam" id="PF02752">
    <property type="entry name" value="Arrestin_C"/>
    <property type="match status" value="1"/>
</dbReference>
<accession>A0A4C2EAI7</accession>
<dbReference type="SUPFAM" id="SSF81296">
    <property type="entry name" value="E set domains"/>
    <property type="match status" value="1"/>
</dbReference>
<dbReference type="InterPro" id="IPR014756">
    <property type="entry name" value="Ig_E-set"/>
</dbReference>
<dbReference type="GO" id="GO:0070086">
    <property type="term" value="P:ubiquitin-dependent endocytosis"/>
    <property type="evidence" value="ECO:0007669"/>
    <property type="project" value="TreeGrafter"/>
</dbReference>
<dbReference type="InterPro" id="IPR014752">
    <property type="entry name" value="Arrestin-like_C"/>
</dbReference>
<feature type="compositionally biased region" description="Basic and acidic residues" evidence="1">
    <location>
        <begin position="685"/>
        <end position="696"/>
    </location>
</feature>
<feature type="region of interest" description="Disordered" evidence="1">
    <location>
        <begin position="516"/>
        <end position="576"/>
    </location>
</feature>
<gene>
    <name evidence="3" type="ORF">ZYGM_001194</name>
</gene>
<organism evidence="3 4">
    <name type="scientific">Zygosaccharomyces mellis</name>
    <dbReference type="NCBI Taxonomy" id="42258"/>
    <lineage>
        <taxon>Eukaryota</taxon>
        <taxon>Fungi</taxon>
        <taxon>Dikarya</taxon>
        <taxon>Ascomycota</taxon>
        <taxon>Saccharomycotina</taxon>
        <taxon>Saccharomycetes</taxon>
        <taxon>Saccharomycetales</taxon>
        <taxon>Saccharomycetaceae</taxon>
        <taxon>Zygosaccharomyces</taxon>
    </lineage>
</organism>
<keyword evidence="4" id="KW-1185">Reference proteome</keyword>
<dbReference type="EMBL" id="BIMX01000028">
    <property type="protein sequence ID" value="GCF01195.1"/>
    <property type="molecule type" value="Genomic_DNA"/>
</dbReference>
<dbReference type="SMART" id="SM01017">
    <property type="entry name" value="Arrestin_C"/>
    <property type="match status" value="1"/>
</dbReference>
<dbReference type="Gene3D" id="2.60.40.640">
    <property type="match status" value="1"/>
</dbReference>
<dbReference type="GO" id="GO:0030674">
    <property type="term" value="F:protein-macromolecule adaptor activity"/>
    <property type="evidence" value="ECO:0007669"/>
    <property type="project" value="TreeGrafter"/>
</dbReference>
<comment type="caution">
    <text evidence="3">The sequence shown here is derived from an EMBL/GenBank/DDBJ whole genome shotgun (WGS) entry which is preliminary data.</text>
</comment>
<evidence type="ECO:0000259" key="2">
    <source>
        <dbReference type="SMART" id="SM01017"/>
    </source>
</evidence>
<dbReference type="AlphaFoldDB" id="A0A4C2EAI7"/>
<evidence type="ECO:0000313" key="4">
    <source>
        <dbReference type="Proteomes" id="UP000301737"/>
    </source>
</evidence>
<feature type="compositionally biased region" description="Polar residues" evidence="1">
    <location>
        <begin position="517"/>
        <end position="537"/>
    </location>
</feature>
<feature type="region of interest" description="Disordered" evidence="1">
    <location>
        <begin position="398"/>
        <end position="421"/>
    </location>
</feature>
<feature type="region of interest" description="Disordered" evidence="1">
    <location>
        <begin position="469"/>
        <end position="491"/>
    </location>
</feature>
<feature type="compositionally biased region" description="Low complexity" evidence="1">
    <location>
        <begin position="729"/>
        <end position="738"/>
    </location>
</feature>
<protein>
    <recommendedName>
        <fullName evidence="2">Arrestin C-terminal-like domain-containing protein</fullName>
    </recommendedName>
</protein>
<dbReference type="PANTHER" id="PTHR11188:SF17">
    <property type="entry name" value="FI21816P1"/>
    <property type="match status" value="1"/>
</dbReference>
<dbReference type="Proteomes" id="UP000301737">
    <property type="component" value="Unassembled WGS sequence"/>
</dbReference>
<reference evidence="3 4" key="1">
    <citation type="submission" date="2019-01" db="EMBL/GenBank/DDBJ databases">
        <title>Draft Genome Sequencing of Zygosaccharomyces mellis Ca-7.</title>
        <authorList>
            <person name="Shiwa Y."/>
            <person name="Kanesaki Y."/>
            <person name="Ishige T."/>
            <person name="Mura K."/>
            <person name="Hori T."/>
            <person name="Tamura T."/>
        </authorList>
    </citation>
    <scope>NUCLEOTIDE SEQUENCE [LARGE SCALE GENOMIC DNA]</scope>
    <source>
        <strain evidence="3 4">Ca-7</strain>
    </source>
</reference>
<feature type="region of interest" description="Disordered" evidence="1">
    <location>
        <begin position="666"/>
        <end position="811"/>
    </location>
</feature>
<feature type="domain" description="Arrestin C-terminal-like" evidence="2">
    <location>
        <begin position="236"/>
        <end position="389"/>
    </location>
</feature>
<sequence length="811" mass="87678">MFPMAKSNRAEPLLYDVRLHGTEHDVVLLKGPPDEASSVLLSGTVVLSVREPIQIKNLSLKMQGKIRLNVPVQYQSARGPAQRYVKYERTFYEHTWDNLNINSYFENLYDNYGKRATINSKSSGNLADLHRRSKSSTSSLISLAGLGPSSGSHSHHHHHTLVQGNYEFPFSAILPGSLVESVEGLPNASITYKLEANIERNKFYSDLICRKHIRVVRTLQTDAVELSETMAVDNTWPNKVDYSISVPAKAIAIGSLTPIHIEVVPLMKGLRLGPIKVTMVENSQYCGSFGNVATQERTVCKTKLKDPLGHVHRGPEDSEEGKSAFQDRWQVDTFLQVPTSLSKCTQDCTLLNSIKVRHKLKFVISLINSDGHVSELRASLPAQLFISPFVALTVKIPQRPEDENSGGSNSSSRRASLGNDEGDEDVIFARTASEIELANLTNNWQVPSTVPDLMSPPNYESHVHDRLWSDVSAPDTPHGSGTQTPIEDQSIGQVLDSQQNVRELEDNLLKLHLQRQPGLNRSASTSNATPGNPTQNPGEIAIDPASNGAADADVSPVGASGVSPAGVSGTSTTSPPVVFTTSPTTVSATPPSVPQVVPMLRSGSTSLVDQQSGARAFPSAPLVTSGASVLHLPRSNSSMLHIPQSPNKEVSLNNLSRVPSYDKAIKSESAGNDLPPVYPVDENPSQDRRTHLERPQVVHHKSSSSLFSKKSNSSIPSPQPSQAALVRRGSSSSSSGISPPLQSHVDSSSNGAAYTGKNQTVNKHFSFGMTPVGSSSSTGGFPLKRSPSKGSLHERSSSLNNLRSLLKNHKK</sequence>
<feature type="compositionally biased region" description="Polar residues" evidence="1">
    <location>
        <begin position="479"/>
        <end position="491"/>
    </location>
</feature>
<dbReference type="GO" id="GO:0031625">
    <property type="term" value="F:ubiquitin protein ligase binding"/>
    <property type="evidence" value="ECO:0007669"/>
    <property type="project" value="TreeGrafter"/>
</dbReference>
<dbReference type="GO" id="GO:0005829">
    <property type="term" value="C:cytosol"/>
    <property type="evidence" value="ECO:0007669"/>
    <property type="project" value="TreeGrafter"/>
</dbReference>
<feature type="compositionally biased region" description="Polar residues" evidence="1">
    <location>
        <begin position="740"/>
        <end position="763"/>
    </location>
</feature>
<dbReference type="Pfam" id="PF00339">
    <property type="entry name" value="Arrestin_N"/>
    <property type="match status" value="1"/>
</dbReference>